<comment type="caution">
    <text evidence="1">The sequence shown here is derived from an EMBL/GenBank/DDBJ whole genome shotgun (WGS) entry which is preliminary data.</text>
</comment>
<protein>
    <submittedName>
        <fullName evidence="1">Uncharacterized protein</fullName>
    </submittedName>
</protein>
<sequence length="81" mass="8953">MGHRDSLYQLSGTIELDDALVGGRQKGKRRRGAAGKKNVLIAGESKEKKEDLSPWKWSIVFAILALISLLKAFKIRSKSSV</sequence>
<dbReference type="EMBL" id="BDQM01000010">
    <property type="protein sequence ID" value="GAW95987.1"/>
    <property type="molecule type" value="Genomic_DNA"/>
</dbReference>
<keyword evidence="2" id="KW-1185">Reference proteome</keyword>
<reference evidence="1 2" key="1">
    <citation type="submission" date="2017-06" db="EMBL/GenBank/DDBJ databases">
        <title>Whole Genome Sequences of Colwellia marinimaniae MTCD1.</title>
        <authorList>
            <person name="Kusumoto H."/>
            <person name="Inoue M."/>
            <person name="Tanikawa K."/>
            <person name="Maeji H."/>
            <person name="Cameron J.H."/>
            <person name="Bartlett D.H."/>
        </authorList>
    </citation>
    <scope>NUCLEOTIDE SEQUENCE [LARGE SCALE GENOMIC DNA]</scope>
    <source>
        <strain evidence="1 2">MTCD1</strain>
    </source>
</reference>
<evidence type="ECO:0000313" key="1">
    <source>
        <dbReference type="EMBL" id="GAW95987.1"/>
    </source>
</evidence>
<organism evidence="1 2">
    <name type="scientific">Colwellia marinimaniae</name>
    <dbReference type="NCBI Taxonomy" id="1513592"/>
    <lineage>
        <taxon>Bacteria</taxon>
        <taxon>Pseudomonadati</taxon>
        <taxon>Pseudomonadota</taxon>
        <taxon>Gammaproteobacteria</taxon>
        <taxon>Alteromonadales</taxon>
        <taxon>Colwelliaceae</taxon>
        <taxon>Colwellia</taxon>
    </lineage>
</organism>
<name>A0ABQ0MUG2_9GAMM</name>
<evidence type="ECO:0000313" key="2">
    <source>
        <dbReference type="Proteomes" id="UP000197068"/>
    </source>
</evidence>
<gene>
    <name evidence="1" type="ORF">MTCD1_01593</name>
</gene>
<dbReference type="Proteomes" id="UP000197068">
    <property type="component" value="Unassembled WGS sequence"/>
</dbReference>
<proteinExistence type="predicted"/>
<accession>A0ABQ0MUG2</accession>